<evidence type="ECO:0000313" key="3">
    <source>
        <dbReference type="EMBL" id="TQV85848.1"/>
    </source>
</evidence>
<gene>
    <name evidence="3" type="ORF">FLL46_18150</name>
</gene>
<dbReference type="Proteomes" id="UP000315439">
    <property type="component" value="Unassembled WGS sequence"/>
</dbReference>
<dbReference type="PANTHER" id="PTHR35369:SF2">
    <property type="entry name" value="BLR3025 PROTEIN"/>
    <property type="match status" value="1"/>
</dbReference>
<dbReference type="InterPro" id="IPR043502">
    <property type="entry name" value="DNA/RNA_pol_sf"/>
</dbReference>
<organism evidence="3 4">
    <name type="scientific">Aliikangiella coralliicola</name>
    <dbReference type="NCBI Taxonomy" id="2592383"/>
    <lineage>
        <taxon>Bacteria</taxon>
        <taxon>Pseudomonadati</taxon>
        <taxon>Pseudomonadota</taxon>
        <taxon>Gammaproteobacteria</taxon>
        <taxon>Oceanospirillales</taxon>
        <taxon>Pleioneaceae</taxon>
        <taxon>Aliikangiella</taxon>
    </lineage>
</organism>
<evidence type="ECO:0000259" key="2">
    <source>
        <dbReference type="Pfam" id="PF00817"/>
    </source>
</evidence>
<feature type="domain" description="UmuC" evidence="2">
    <location>
        <begin position="24"/>
        <end position="152"/>
    </location>
</feature>
<dbReference type="InterPro" id="IPR001126">
    <property type="entry name" value="UmuC"/>
</dbReference>
<dbReference type="RefSeq" id="WP_142932767.1">
    <property type="nucleotide sequence ID" value="NZ_ML660167.1"/>
</dbReference>
<dbReference type="InterPro" id="IPR050356">
    <property type="entry name" value="SulA_CellDiv_inhibitor"/>
</dbReference>
<proteinExistence type="predicted"/>
<reference evidence="3 4" key="1">
    <citation type="submission" date="2019-07" db="EMBL/GenBank/DDBJ databases">
        <title>Draft genome for Aliikangiella sp. M105.</title>
        <authorList>
            <person name="Wang G."/>
        </authorList>
    </citation>
    <scope>NUCLEOTIDE SEQUENCE [LARGE SCALE GENOMIC DNA]</scope>
    <source>
        <strain evidence="3 4">M105</strain>
    </source>
</reference>
<dbReference type="Pfam" id="PF00817">
    <property type="entry name" value="IMS"/>
    <property type="match status" value="1"/>
</dbReference>
<dbReference type="PANTHER" id="PTHR35369">
    <property type="entry name" value="BLR3025 PROTEIN-RELATED"/>
    <property type="match status" value="1"/>
</dbReference>
<protein>
    <submittedName>
        <fullName evidence="3">DNA polymerase Y family protein</fullName>
    </submittedName>
</protein>
<evidence type="ECO:0000256" key="1">
    <source>
        <dbReference type="ARBA" id="ARBA00022763"/>
    </source>
</evidence>
<sequence>MWLSIRLPLLPLETLCKSVPLSEKNHTSQTQKPQAVIEDNLIFCANQAACEKGIKISQTIASAFTFCDSIQLFERNQSQEQQQLNNLALLLYSFSPSVAIEENAILLVEIVHSLKLFHGLENLLSSLKETLDKESISYRLAIGHTPKSAEILSFMPLDYSLKVWQNKQQKIVFSELEQRLSDLPVELMNISPKAIAQIQSIGAKKLGELTKLPEKSIRKRFGEEVSHYLLKLYNKLPDPKDYFIPPENFLQRLEFIDVIHHRQGLLFPIKRLIKDLCRFLTVKQKNCQCLHWELFDSEKNMIGFDVLIADSRINDKVYVELTQLHLEHYTLHAPIEAISLTVNKMHELNAQNKQLFEDSGDFKQTTTFINKIQAKLGNDSCYQLQQKSEHIPELASCQVAEISNASYQVEKIPNNIEKVQNNISIENNLPRPSWLLEKPEKIRFNQRKLLWHGELKIISSQERITNYWWKKKVARDYFLAEHDNGTIYWVFYDLLRKQWFLHGVYS</sequence>
<accession>A0A545U8R6</accession>
<dbReference type="OrthoDB" id="5298951at2"/>
<dbReference type="SUPFAM" id="SSF56672">
    <property type="entry name" value="DNA/RNA polymerases"/>
    <property type="match status" value="1"/>
</dbReference>
<name>A0A545U8R6_9GAMM</name>
<dbReference type="CDD" id="cd03468">
    <property type="entry name" value="PolY_like"/>
    <property type="match status" value="1"/>
</dbReference>
<evidence type="ECO:0000313" key="4">
    <source>
        <dbReference type="Proteomes" id="UP000315439"/>
    </source>
</evidence>
<keyword evidence="4" id="KW-1185">Reference proteome</keyword>
<dbReference type="GO" id="GO:0006281">
    <property type="term" value="P:DNA repair"/>
    <property type="evidence" value="ECO:0007669"/>
    <property type="project" value="InterPro"/>
</dbReference>
<dbReference type="EMBL" id="VIKS01000011">
    <property type="protein sequence ID" value="TQV85848.1"/>
    <property type="molecule type" value="Genomic_DNA"/>
</dbReference>
<keyword evidence="1" id="KW-0227">DNA damage</keyword>
<comment type="caution">
    <text evidence="3">The sequence shown here is derived from an EMBL/GenBank/DDBJ whole genome shotgun (WGS) entry which is preliminary data.</text>
</comment>
<dbReference type="AlphaFoldDB" id="A0A545U8R6"/>